<keyword evidence="3" id="KW-0808">Transferase</keyword>
<evidence type="ECO:0000259" key="4">
    <source>
        <dbReference type="Pfam" id="PF00535"/>
    </source>
</evidence>
<comment type="similarity">
    <text evidence="1">Belongs to the glycosyltransferase 2 family.</text>
</comment>
<dbReference type="SUPFAM" id="SSF53448">
    <property type="entry name" value="Nucleotide-diphospho-sugar transferases"/>
    <property type="match status" value="1"/>
</dbReference>
<dbReference type="GeneID" id="20088711"/>
<keyword evidence="2" id="KW-0328">Glycosyltransferase</keyword>
<dbReference type="EMBL" id="KI913984">
    <property type="protein sequence ID" value="ETV94681.1"/>
    <property type="molecule type" value="Genomic_DNA"/>
</dbReference>
<dbReference type="PANTHER" id="PTHR43685">
    <property type="entry name" value="GLYCOSYLTRANSFERASE"/>
    <property type="match status" value="1"/>
</dbReference>
<dbReference type="InterPro" id="IPR050834">
    <property type="entry name" value="Glycosyltransf_2"/>
</dbReference>
<evidence type="ECO:0000256" key="3">
    <source>
        <dbReference type="ARBA" id="ARBA00022679"/>
    </source>
</evidence>
<dbReference type="AlphaFoldDB" id="A0A024TM25"/>
<reference evidence="5" key="1">
    <citation type="submission" date="2013-12" db="EMBL/GenBank/DDBJ databases">
        <title>The Genome Sequence of Aphanomyces invadans NJM9701.</title>
        <authorList>
            <consortium name="The Broad Institute Genomics Platform"/>
            <person name="Russ C."/>
            <person name="Tyler B."/>
            <person name="van West P."/>
            <person name="Dieguez-Uribeondo J."/>
            <person name="Young S.K."/>
            <person name="Zeng Q."/>
            <person name="Gargeya S."/>
            <person name="Fitzgerald M."/>
            <person name="Abouelleil A."/>
            <person name="Alvarado L."/>
            <person name="Chapman S.B."/>
            <person name="Gainer-Dewar J."/>
            <person name="Goldberg J."/>
            <person name="Griggs A."/>
            <person name="Gujja S."/>
            <person name="Hansen M."/>
            <person name="Howarth C."/>
            <person name="Imamovic A."/>
            <person name="Ireland A."/>
            <person name="Larimer J."/>
            <person name="McCowan C."/>
            <person name="Murphy C."/>
            <person name="Pearson M."/>
            <person name="Poon T.W."/>
            <person name="Priest M."/>
            <person name="Roberts A."/>
            <person name="Saif S."/>
            <person name="Shea T."/>
            <person name="Sykes S."/>
            <person name="Wortman J."/>
            <person name="Nusbaum C."/>
            <person name="Birren B."/>
        </authorList>
    </citation>
    <scope>NUCLEOTIDE SEQUENCE [LARGE SCALE GENOMIC DNA]</scope>
    <source>
        <strain evidence="5">NJM9701</strain>
    </source>
</reference>
<dbReference type="Gene3D" id="3.90.550.10">
    <property type="entry name" value="Spore Coat Polysaccharide Biosynthesis Protein SpsA, Chain A"/>
    <property type="match status" value="1"/>
</dbReference>
<dbReference type="eggNOG" id="KOG2977">
    <property type="taxonomic scope" value="Eukaryota"/>
</dbReference>
<proteinExistence type="inferred from homology"/>
<dbReference type="GO" id="GO:0016757">
    <property type="term" value="F:glycosyltransferase activity"/>
    <property type="evidence" value="ECO:0007669"/>
    <property type="project" value="UniProtKB-KW"/>
</dbReference>
<gene>
    <name evidence="5" type="ORF">H310_11661</name>
</gene>
<dbReference type="PANTHER" id="PTHR43685:SF5">
    <property type="entry name" value="GLYCOSYLTRANSFERASE EPSE-RELATED"/>
    <property type="match status" value="1"/>
</dbReference>
<sequence length="674" mass="76104">MADIPTTCLQVICFSMDRPWQVSEYLRTMHKFLGVELSLVWVLFKASNAAFRAGYAHVMSLFPMVHWTEEDASLHSDAFKQGLLSVLDASTSEYVLFGVDDAFFFDFFPVMDILTRPTRHAWNVLHLTLNPNIWYSETQQMPLLPLPAMRWHGTEILTFEPGRGEWNYPWEVSGSIYRRDRVQAVLTTIERIHGTHGLSQPNRLEANGHRVHSEFDWNEACVSKPIMHVLAINQVQTVYDNPLLGEEVVETEFLLSFLTAPPRRLDTARYKTQVFRSVHVGTLFVENQEPSHGAPYESKNALPLISIVLPAYNESRFIHQALDSLARQTYSRFEVLVLDDCSTDSTVAIVEAFVKLDRRFRLVKNPMNMGVAKTLNRGIELATGDFIARMDGDDIALPDRLNMQLAFLQTHPDVDIVGSAIALIGPDYTLAYENGSTADASPSDPLKVVVYPTTVARTRWSLFMGCMLAHPTVFFRRCVVDRFRYAESLGSGEDYDLWLRLAVPPSDPPANPVVKMMSLGTPLLLHRKHGRNASTRKRDQQRQEAHDAAHAAIERLLQRPIESNVVKLVRSHALDQNNNEVDALALQYAVPAIQLLHDIAMRCTANESCDAMEKSAIDSDVRARHGELAFRAMMIAPRTGVGLWQDWVTKCPAEGRHIFKKLTRAPPTTTYVGP</sequence>
<evidence type="ECO:0000256" key="1">
    <source>
        <dbReference type="ARBA" id="ARBA00006739"/>
    </source>
</evidence>
<dbReference type="VEuPathDB" id="FungiDB:H310_11661"/>
<dbReference type="InterPro" id="IPR001173">
    <property type="entry name" value="Glyco_trans_2-like"/>
</dbReference>
<evidence type="ECO:0000256" key="2">
    <source>
        <dbReference type="ARBA" id="ARBA00022676"/>
    </source>
</evidence>
<dbReference type="CDD" id="cd00761">
    <property type="entry name" value="Glyco_tranf_GTA_type"/>
    <property type="match status" value="1"/>
</dbReference>
<protein>
    <recommendedName>
        <fullName evidence="4">Glycosyltransferase 2-like domain-containing protein</fullName>
    </recommendedName>
</protein>
<dbReference type="STRING" id="157072.A0A024TM25"/>
<feature type="domain" description="Glycosyltransferase 2-like" evidence="4">
    <location>
        <begin position="306"/>
        <end position="421"/>
    </location>
</feature>
<dbReference type="OrthoDB" id="60542at2759"/>
<accession>A0A024TM25</accession>
<name>A0A024TM25_9STRA</name>
<dbReference type="Pfam" id="PF00535">
    <property type="entry name" value="Glycos_transf_2"/>
    <property type="match status" value="1"/>
</dbReference>
<dbReference type="RefSeq" id="XP_008876626.1">
    <property type="nucleotide sequence ID" value="XM_008878404.1"/>
</dbReference>
<organism evidence="5">
    <name type="scientific">Aphanomyces invadans</name>
    <dbReference type="NCBI Taxonomy" id="157072"/>
    <lineage>
        <taxon>Eukaryota</taxon>
        <taxon>Sar</taxon>
        <taxon>Stramenopiles</taxon>
        <taxon>Oomycota</taxon>
        <taxon>Saprolegniomycetes</taxon>
        <taxon>Saprolegniales</taxon>
        <taxon>Verrucalvaceae</taxon>
        <taxon>Aphanomyces</taxon>
    </lineage>
</organism>
<dbReference type="InterPro" id="IPR029044">
    <property type="entry name" value="Nucleotide-diphossugar_trans"/>
</dbReference>
<evidence type="ECO:0000313" key="5">
    <source>
        <dbReference type="EMBL" id="ETV94681.1"/>
    </source>
</evidence>